<keyword evidence="3" id="KW-1185">Reference proteome</keyword>
<evidence type="ECO:0000313" key="2">
    <source>
        <dbReference type="EMBL" id="KAF5204888.1"/>
    </source>
</evidence>
<reference evidence="2 3" key="1">
    <citation type="submission" date="2020-06" db="EMBL/GenBank/DDBJ databases">
        <title>Transcriptomic and genomic resources for Thalictrum thalictroides and T. hernandezii: Facilitating candidate gene discovery in an emerging model plant lineage.</title>
        <authorList>
            <person name="Arias T."/>
            <person name="Riano-Pachon D.M."/>
            <person name="Di Stilio V.S."/>
        </authorList>
    </citation>
    <scope>NUCLEOTIDE SEQUENCE [LARGE SCALE GENOMIC DNA]</scope>
    <source>
        <strain evidence="3">cv. WT478/WT964</strain>
        <tissue evidence="2">Leaves</tissue>
    </source>
</reference>
<feature type="compositionally biased region" description="Low complexity" evidence="1">
    <location>
        <begin position="44"/>
        <end position="57"/>
    </location>
</feature>
<proteinExistence type="predicted"/>
<dbReference type="EMBL" id="JABWDY010004820">
    <property type="protein sequence ID" value="KAF5204888.1"/>
    <property type="molecule type" value="Genomic_DNA"/>
</dbReference>
<evidence type="ECO:0000313" key="3">
    <source>
        <dbReference type="Proteomes" id="UP000554482"/>
    </source>
</evidence>
<sequence>MTPNPDDQSTPLEVPTLHQVVRTPHPEVHACQPKVHTAKEEIHSTQSTLRTQSQQEQYPRVYLEART</sequence>
<comment type="caution">
    <text evidence="2">The sequence shown here is derived from an EMBL/GenBank/DDBJ whole genome shotgun (WGS) entry which is preliminary data.</text>
</comment>
<feature type="region of interest" description="Disordered" evidence="1">
    <location>
        <begin position="39"/>
        <end position="67"/>
    </location>
</feature>
<dbReference type="AlphaFoldDB" id="A0A7J6X7L5"/>
<name>A0A7J6X7L5_THATH</name>
<dbReference type="Proteomes" id="UP000554482">
    <property type="component" value="Unassembled WGS sequence"/>
</dbReference>
<feature type="non-terminal residue" evidence="2">
    <location>
        <position position="67"/>
    </location>
</feature>
<gene>
    <name evidence="2" type="ORF">FRX31_005525</name>
</gene>
<accession>A0A7J6X7L5</accession>
<evidence type="ECO:0000256" key="1">
    <source>
        <dbReference type="SAM" id="MobiDB-lite"/>
    </source>
</evidence>
<organism evidence="2 3">
    <name type="scientific">Thalictrum thalictroides</name>
    <name type="common">Rue-anemone</name>
    <name type="synonym">Anemone thalictroides</name>
    <dbReference type="NCBI Taxonomy" id="46969"/>
    <lineage>
        <taxon>Eukaryota</taxon>
        <taxon>Viridiplantae</taxon>
        <taxon>Streptophyta</taxon>
        <taxon>Embryophyta</taxon>
        <taxon>Tracheophyta</taxon>
        <taxon>Spermatophyta</taxon>
        <taxon>Magnoliopsida</taxon>
        <taxon>Ranunculales</taxon>
        <taxon>Ranunculaceae</taxon>
        <taxon>Thalictroideae</taxon>
        <taxon>Thalictrum</taxon>
    </lineage>
</organism>
<protein>
    <submittedName>
        <fullName evidence="2">Uncharacterized protein</fullName>
    </submittedName>
</protein>